<dbReference type="HAMAP" id="MF_00227">
    <property type="entry name" value="RNase_P"/>
    <property type="match status" value="1"/>
</dbReference>
<dbReference type="GO" id="GO:0004526">
    <property type="term" value="F:ribonuclease P activity"/>
    <property type="evidence" value="ECO:0007669"/>
    <property type="project" value="UniProtKB-EC"/>
</dbReference>
<name>A0ABN0MSX7_9CHLA</name>
<comment type="catalytic activity">
    <reaction evidence="7">
        <text>Endonucleolytic cleavage of RNA, removing 5'-extranucleotides from tRNA precursor.</text>
        <dbReference type="EC" id="3.1.26.5"/>
    </reaction>
</comment>
<comment type="similarity">
    <text evidence="7">Belongs to the RnpA family.</text>
</comment>
<dbReference type="RefSeq" id="WP_020356521.1">
    <property type="nucleotide sequence ID" value="NZ_KE360587.1"/>
</dbReference>
<dbReference type="EC" id="3.1.26.5" evidence="7 8"/>
<dbReference type="SUPFAM" id="SSF54211">
    <property type="entry name" value="Ribosomal protein S5 domain 2-like"/>
    <property type="match status" value="1"/>
</dbReference>
<evidence type="ECO:0000256" key="2">
    <source>
        <dbReference type="ARBA" id="ARBA00022694"/>
    </source>
</evidence>
<keyword evidence="5 7" id="KW-0378">Hydrolase</keyword>
<dbReference type="InterPro" id="IPR020568">
    <property type="entry name" value="Ribosomal_Su5_D2-typ_SF"/>
</dbReference>
<keyword evidence="3 7" id="KW-0540">Nuclease</keyword>
<keyword evidence="10" id="KW-1185">Reference proteome</keyword>
<protein>
    <recommendedName>
        <fullName evidence="7 8">Ribonuclease P protein component</fullName>
        <shortName evidence="7">RNase P protein</shortName>
        <shortName evidence="7">RNaseP protein</shortName>
        <ecNumber evidence="7 8">3.1.26.5</ecNumber>
    </recommendedName>
    <alternativeName>
        <fullName evidence="7">Protein C5</fullName>
    </alternativeName>
</protein>
<keyword evidence="4 7" id="KW-0255">Endonuclease</keyword>
<sequence length="123" mass="14544">MCRSTLPKNSRILKRKQFIYVSRFGLFCHGSQVDFLVSPSRNSRCCKLGITVSKKFGKAHERNYFKRIVREAFRQQRHQLPVCQVVVMPKKKHIPKFQGLLQDFINYIPDVLKNKLEKKSVYD</sequence>
<organism evidence="9 10">
    <name type="scientific">Chlamydia avium</name>
    <dbReference type="NCBI Taxonomy" id="1457141"/>
    <lineage>
        <taxon>Bacteria</taxon>
        <taxon>Pseudomonadati</taxon>
        <taxon>Chlamydiota</taxon>
        <taxon>Chlamydiia</taxon>
        <taxon>Chlamydiales</taxon>
        <taxon>Chlamydiaceae</taxon>
        <taxon>Chlamydia/Chlamydophila group</taxon>
        <taxon>Chlamydia</taxon>
    </lineage>
</organism>
<dbReference type="InterPro" id="IPR020539">
    <property type="entry name" value="RNase_P_CS"/>
</dbReference>
<dbReference type="EMBL" id="ATND01000001">
    <property type="protein sequence ID" value="EPP38557.1"/>
    <property type="molecule type" value="Genomic_DNA"/>
</dbReference>
<gene>
    <name evidence="7 9" type="primary">rnpA</name>
    <name evidence="9" type="ORF">CP10881SC42_0041</name>
</gene>
<reference evidence="9" key="1">
    <citation type="submission" date="2013-04" db="EMBL/GenBank/DDBJ databases">
        <title>Genome sequence of Chlamydia psittaci 10_881_SC42.</title>
        <authorList>
            <person name="Huot-Creasy H."/>
            <person name="McCracken C.L."/>
            <person name="Humphries M."/>
            <person name="Sachse K."/>
            <person name="Laroucau K."/>
            <person name="Bavoil P."/>
            <person name="Myers G.S."/>
        </authorList>
    </citation>
    <scope>NUCLEOTIDE SEQUENCE [LARGE SCALE GENOMIC DNA]</scope>
    <source>
        <strain evidence="9">10_881_SC42</strain>
    </source>
</reference>
<evidence type="ECO:0000313" key="10">
    <source>
        <dbReference type="Proteomes" id="UP000014821"/>
    </source>
</evidence>
<evidence type="ECO:0000256" key="8">
    <source>
        <dbReference type="NCBIfam" id="TIGR00188"/>
    </source>
</evidence>
<evidence type="ECO:0000256" key="3">
    <source>
        <dbReference type="ARBA" id="ARBA00022722"/>
    </source>
</evidence>
<evidence type="ECO:0000256" key="4">
    <source>
        <dbReference type="ARBA" id="ARBA00022759"/>
    </source>
</evidence>
<proteinExistence type="inferred from homology"/>
<accession>A0ABN0MSX7</accession>
<evidence type="ECO:0000313" key="9">
    <source>
        <dbReference type="EMBL" id="EPP38557.1"/>
    </source>
</evidence>
<dbReference type="Gene3D" id="3.30.230.10">
    <property type="match status" value="1"/>
</dbReference>
<dbReference type="PANTHER" id="PTHR33992">
    <property type="entry name" value="RIBONUCLEASE P PROTEIN COMPONENT"/>
    <property type="match status" value="1"/>
</dbReference>
<keyword evidence="2 7" id="KW-0819">tRNA processing</keyword>
<dbReference type="Pfam" id="PF00825">
    <property type="entry name" value="Ribonuclease_P"/>
    <property type="match status" value="1"/>
</dbReference>
<evidence type="ECO:0000256" key="1">
    <source>
        <dbReference type="ARBA" id="ARBA00002663"/>
    </source>
</evidence>
<dbReference type="InterPro" id="IPR014721">
    <property type="entry name" value="Ribsml_uS5_D2-typ_fold_subgr"/>
</dbReference>
<dbReference type="Proteomes" id="UP000014821">
    <property type="component" value="Unassembled WGS sequence"/>
</dbReference>
<keyword evidence="6 7" id="KW-0694">RNA-binding</keyword>
<comment type="caution">
    <text evidence="9">The sequence shown here is derived from an EMBL/GenBank/DDBJ whole genome shotgun (WGS) entry which is preliminary data.</text>
</comment>
<dbReference type="InterPro" id="IPR000100">
    <property type="entry name" value="RNase_P"/>
</dbReference>
<dbReference type="PANTHER" id="PTHR33992:SF1">
    <property type="entry name" value="RIBONUCLEASE P PROTEIN COMPONENT"/>
    <property type="match status" value="1"/>
</dbReference>
<dbReference type="PROSITE" id="PS00648">
    <property type="entry name" value="RIBONUCLEASE_P"/>
    <property type="match status" value="1"/>
</dbReference>
<evidence type="ECO:0000256" key="6">
    <source>
        <dbReference type="ARBA" id="ARBA00022884"/>
    </source>
</evidence>
<comment type="function">
    <text evidence="1 7">RNaseP catalyzes the removal of the 5'-leader sequence from pre-tRNA to produce the mature 5'-terminus. It can also cleave other RNA substrates such as 4.5S RNA. The protein component plays an auxiliary but essential role in vivo by binding to the 5'-leader sequence and broadening the substrate specificity of the ribozyme.</text>
</comment>
<comment type="subunit">
    <text evidence="7">Consists of a catalytic RNA component (M1 or rnpB) and a protein subunit.</text>
</comment>
<evidence type="ECO:0000256" key="5">
    <source>
        <dbReference type="ARBA" id="ARBA00022801"/>
    </source>
</evidence>
<evidence type="ECO:0000256" key="7">
    <source>
        <dbReference type="HAMAP-Rule" id="MF_00227"/>
    </source>
</evidence>
<dbReference type="NCBIfam" id="TIGR00188">
    <property type="entry name" value="rnpA"/>
    <property type="match status" value="1"/>
</dbReference>